<dbReference type="STRING" id="1817892.AUK40_05195"/>
<dbReference type="GO" id="GO:0008168">
    <property type="term" value="F:methyltransferase activity"/>
    <property type="evidence" value="ECO:0007669"/>
    <property type="project" value="UniProtKB-KW"/>
</dbReference>
<protein>
    <submittedName>
        <fullName evidence="3">16S rRNA (Guanine(966)-N(2))-methyltransferase RsmD</fullName>
    </submittedName>
</protein>
<evidence type="ECO:0000256" key="1">
    <source>
        <dbReference type="ARBA" id="ARBA00022603"/>
    </source>
</evidence>
<dbReference type="GO" id="GO:0031167">
    <property type="term" value="P:rRNA methylation"/>
    <property type="evidence" value="ECO:0007669"/>
    <property type="project" value="InterPro"/>
</dbReference>
<dbReference type="AlphaFoldDB" id="A0A1J5IGN2"/>
<dbReference type="CDD" id="cd02440">
    <property type="entry name" value="AdoMet_MTases"/>
    <property type="match status" value="1"/>
</dbReference>
<dbReference type="Pfam" id="PF03602">
    <property type="entry name" value="Cons_hypoth95"/>
    <property type="match status" value="1"/>
</dbReference>
<evidence type="ECO:0000313" key="3">
    <source>
        <dbReference type="EMBL" id="OIP96228.1"/>
    </source>
</evidence>
<dbReference type="Proteomes" id="UP000183245">
    <property type="component" value="Unassembled WGS sequence"/>
</dbReference>
<organism evidence="3 4">
    <name type="scientific">Candidatus Wirthbacteria bacterium CG2_30_54_11</name>
    <dbReference type="NCBI Taxonomy" id="1817892"/>
    <lineage>
        <taxon>Bacteria</taxon>
        <taxon>Candidatus Wirthbacteria</taxon>
    </lineage>
</organism>
<evidence type="ECO:0000313" key="4">
    <source>
        <dbReference type="Proteomes" id="UP000183245"/>
    </source>
</evidence>
<name>A0A1J5IGN2_9BACT</name>
<gene>
    <name evidence="3" type="ORF">AUK40_05195</name>
</gene>
<comment type="caution">
    <text evidence="3">The sequence shown here is derived from an EMBL/GenBank/DDBJ whole genome shotgun (WGS) entry which is preliminary data.</text>
</comment>
<proteinExistence type="predicted"/>
<accession>A0A1J5IGN2</accession>
<dbReference type="PANTHER" id="PTHR43542">
    <property type="entry name" value="METHYLTRANSFERASE"/>
    <property type="match status" value="1"/>
</dbReference>
<sequence length="183" mass="20283">MLRVIAGTAKGRHLKTPTWEGTRPMMDKTRGALFNILGDDVIEARVLDLFAGTGAVGIEAISRGAKSVDFVELNPRTARLIKENLETARFTAQGFVHTRSVEDHLTSLRGIGADPFDLIFFTPPYAIFSLPLMRQALTLLKSQGSLVAELASKDEVSAEERATLNIWQEKMYGDTRLLFMMRG</sequence>
<dbReference type="Gene3D" id="3.40.50.150">
    <property type="entry name" value="Vaccinia Virus protein VP39"/>
    <property type="match status" value="1"/>
</dbReference>
<dbReference type="SUPFAM" id="SSF53335">
    <property type="entry name" value="S-adenosyl-L-methionine-dependent methyltransferases"/>
    <property type="match status" value="1"/>
</dbReference>
<evidence type="ECO:0000256" key="2">
    <source>
        <dbReference type="ARBA" id="ARBA00022679"/>
    </source>
</evidence>
<dbReference type="InterPro" id="IPR004398">
    <property type="entry name" value="RNA_MeTrfase_RsmD"/>
</dbReference>
<dbReference type="PANTHER" id="PTHR43542:SF1">
    <property type="entry name" value="METHYLTRANSFERASE"/>
    <property type="match status" value="1"/>
</dbReference>
<dbReference type="NCBIfam" id="TIGR00095">
    <property type="entry name" value="16S rRNA (guanine(966)-N(2))-methyltransferase RsmD"/>
    <property type="match status" value="1"/>
</dbReference>
<dbReference type="InterPro" id="IPR029063">
    <property type="entry name" value="SAM-dependent_MTases_sf"/>
</dbReference>
<dbReference type="PIRSF" id="PIRSF004553">
    <property type="entry name" value="CHP00095"/>
    <property type="match status" value="1"/>
</dbReference>
<keyword evidence="2 3" id="KW-0808">Transferase</keyword>
<keyword evidence="1 3" id="KW-0489">Methyltransferase</keyword>
<dbReference type="EMBL" id="MNZT01000091">
    <property type="protein sequence ID" value="OIP96228.1"/>
    <property type="molecule type" value="Genomic_DNA"/>
</dbReference>
<reference evidence="3" key="1">
    <citation type="journal article" date="2016" name="Environ. Microbiol.">
        <title>Genomic resolution of a cold subsurface aquifer community provides metabolic insights for novel microbes adapted to high CO concentrations.</title>
        <authorList>
            <person name="Probst A.J."/>
            <person name="Castelle C.J."/>
            <person name="Singh A."/>
            <person name="Brown C.T."/>
            <person name="Anantharaman K."/>
            <person name="Sharon I."/>
            <person name="Hug L.A."/>
            <person name="Burstein D."/>
            <person name="Emerson J.B."/>
            <person name="Thomas B.C."/>
            <person name="Banfield J.F."/>
        </authorList>
    </citation>
    <scope>NUCLEOTIDE SEQUENCE [LARGE SCALE GENOMIC DNA]</scope>
    <source>
        <strain evidence="3">CG2_30_54_11</strain>
    </source>
</reference>